<dbReference type="RefSeq" id="WP_173780104.1">
    <property type="nucleotide sequence ID" value="NZ_JABSNO010000022.1"/>
</dbReference>
<proteinExistence type="predicted"/>
<evidence type="ECO:0000313" key="2">
    <source>
        <dbReference type="EMBL" id="NRS93548.1"/>
    </source>
</evidence>
<accession>A0A8J8G9E0</accession>
<dbReference type="EMBL" id="JABSNO010000022">
    <property type="protein sequence ID" value="NRS93548.1"/>
    <property type="molecule type" value="Genomic_DNA"/>
</dbReference>
<evidence type="ECO:0000313" key="3">
    <source>
        <dbReference type="Proteomes" id="UP000610746"/>
    </source>
</evidence>
<sequence length="827" mass="96726">MKKLILLVLIAFYGQSKACAWYEPDYEYFNVFTQNLIPNKAYQPFLLTYSSPFYEDENAILDENIEAWQKFFNNDLNYEETRALVTLVDIKHLNNIKSGKLSHPLFQKTGVRFYTKYKEAMDYLIQAKYMEPYMRIQYQENPDSFYYPSDSSEKNATQLNYAKTIAALKSLYNAAKNPEIKLRYGYQMVRFNHYSRKFAASVNDFKKYVEPLKKDTPIYWYALDQKAGAERGLLLFNEANYDFFQVFMHSRNKKKSAYNSMKFSNNSEFESLVKMAKNAEEKNVAYFLLAYNKFNNPVSIMEKMLQNNANSDILKVLAARSINELERSYLPIYVTCGKDCKTKDKRLPLYNASLQMAEGNSEDYTVELGKFIAKARAKSDDDYWKMADAYIQFLYKDYAKSLMILNQIKTNDSQYLEEIKKLKMLNDIVSQPKITEKFEVEMITKYGQFFTAKPKEQQNYWENGNSTTDFIRDILANRYFLQGEDGKSFLMNNQLSDLQYNPNSELVKKVEAFYKKNNKNPFEKYIAENLNNVGNTDAFFNVIYGDFAMRNAQFAKAKEHYQAATNFTGIPRTVYHWNEESRTSSMMKFDKNQYDGFKNISNLIFGHNIWESFGSAANESMKAENTKDFPFIKNSMTKLELANAAIQLENTGKGNSEIAAKANQLLGNLLYNTSLLGYYRHVFVMDVTNENGPKFNGGYGETDFHYYYKNFSYNSFIEPDNFDLALNYYQKALAKNNDREEQARILFQMASAEQGKYYQAESENSEEISYSDSNYEAKMKAREAREDAFKNSKFRNNFALLKSKYADTKTVKSLRNSCSYFEYYMRK</sequence>
<dbReference type="Proteomes" id="UP000610746">
    <property type="component" value="Unassembled WGS sequence"/>
</dbReference>
<gene>
    <name evidence="2" type="ORF">HNQ03_002639</name>
</gene>
<keyword evidence="1" id="KW-0732">Signal</keyword>
<feature type="signal peptide" evidence="1">
    <location>
        <begin position="1"/>
        <end position="18"/>
    </location>
</feature>
<evidence type="ECO:0000256" key="1">
    <source>
        <dbReference type="SAM" id="SignalP"/>
    </source>
</evidence>
<name>A0A8J8G9E0_9FLAO</name>
<organism evidence="2 3">
    <name type="scientific">Frigoriflavimonas asaccharolytica</name>
    <dbReference type="NCBI Taxonomy" id="2735899"/>
    <lineage>
        <taxon>Bacteria</taxon>
        <taxon>Pseudomonadati</taxon>
        <taxon>Bacteroidota</taxon>
        <taxon>Flavobacteriia</taxon>
        <taxon>Flavobacteriales</taxon>
        <taxon>Weeksellaceae</taxon>
        <taxon>Frigoriflavimonas</taxon>
    </lineage>
</organism>
<evidence type="ECO:0008006" key="4">
    <source>
        <dbReference type="Google" id="ProtNLM"/>
    </source>
</evidence>
<feature type="chain" id="PRO_5035312358" description="Tetratricopeptide repeat protein" evidence="1">
    <location>
        <begin position="19"/>
        <end position="827"/>
    </location>
</feature>
<comment type="caution">
    <text evidence="2">The sequence shown here is derived from an EMBL/GenBank/DDBJ whole genome shotgun (WGS) entry which is preliminary data.</text>
</comment>
<reference evidence="2" key="1">
    <citation type="submission" date="2020-05" db="EMBL/GenBank/DDBJ databases">
        <title>Genomic Encyclopedia of Type Strains, Phase IV (KMG-V): Genome sequencing to study the core and pangenomes of soil and plant-associated prokaryotes.</title>
        <authorList>
            <person name="Whitman W."/>
        </authorList>
    </citation>
    <scope>NUCLEOTIDE SEQUENCE</scope>
    <source>
        <strain evidence="2">16F</strain>
    </source>
</reference>
<protein>
    <recommendedName>
        <fullName evidence="4">Tetratricopeptide repeat protein</fullName>
    </recommendedName>
</protein>
<keyword evidence="3" id="KW-1185">Reference proteome</keyword>
<dbReference type="AlphaFoldDB" id="A0A8J8G9E0"/>